<feature type="non-terminal residue" evidence="5">
    <location>
        <position position="1"/>
    </location>
</feature>
<evidence type="ECO:0000313" key="5">
    <source>
        <dbReference type="EMBL" id="MDQ7175314.1"/>
    </source>
</evidence>
<dbReference type="PANTHER" id="PTHR34474:SF2">
    <property type="entry name" value="SIGNAL TRANSDUCTION PROTEIN TRAP"/>
    <property type="match status" value="1"/>
</dbReference>
<dbReference type="Pfam" id="PF03992">
    <property type="entry name" value="ABM"/>
    <property type="match status" value="1"/>
</dbReference>
<comment type="caution">
    <text evidence="5">The sequence shown here is derived from an EMBL/GenBank/DDBJ whole genome shotgun (WGS) entry which is preliminary data.</text>
</comment>
<feature type="domain" description="ABM" evidence="4">
    <location>
        <begin position="20"/>
        <end position="110"/>
    </location>
</feature>
<protein>
    <recommendedName>
        <fullName evidence="2">Signal transduction protein TRAP</fullName>
    </recommendedName>
    <alternativeName>
        <fullName evidence="3">Target of RNAIII-activating protein</fullName>
    </alternativeName>
</protein>
<dbReference type="InterPro" id="IPR050404">
    <property type="entry name" value="Heme-degrading_MO"/>
</dbReference>
<evidence type="ECO:0000313" key="6">
    <source>
        <dbReference type="Proteomes" id="UP001240157"/>
    </source>
</evidence>
<keyword evidence="5" id="KW-0560">Oxidoreductase</keyword>
<dbReference type="EMBL" id="JAVGJF010000021">
    <property type="protein sequence ID" value="MDQ7175314.1"/>
    <property type="molecule type" value="Genomic_DNA"/>
</dbReference>
<organism evidence="5 6">
    <name type="scientific">Staphylococcus chromogenes</name>
    <name type="common">Staphylococcus hyicus subsp. chromogenes</name>
    <dbReference type="NCBI Taxonomy" id="46126"/>
    <lineage>
        <taxon>Bacteria</taxon>
        <taxon>Bacillati</taxon>
        <taxon>Bacillota</taxon>
        <taxon>Bacilli</taxon>
        <taxon>Bacillales</taxon>
        <taxon>Staphylococcaceae</taxon>
        <taxon>Staphylococcus</taxon>
    </lineage>
</organism>
<gene>
    <name evidence="5" type="ORF">RCF65_04875</name>
</gene>
<dbReference type="SUPFAM" id="SSF54909">
    <property type="entry name" value="Dimeric alpha+beta barrel"/>
    <property type="match status" value="1"/>
</dbReference>
<proteinExistence type="inferred from homology"/>
<evidence type="ECO:0000256" key="3">
    <source>
        <dbReference type="ARBA" id="ARBA00032861"/>
    </source>
</evidence>
<evidence type="ECO:0000259" key="4">
    <source>
        <dbReference type="PROSITE" id="PS51725"/>
    </source>
</evidence>
<dbReference type="PROSITE" id="PS51725">
    <property type="entry name" value="ABM"/>
    <property type="match status" value="1"/>
</dbReference>
<dbReference type="RefSeq" id="WP_308891015.1">
    <property type="nucleotide sequence ID" value="NZ_JAVGJF010000021.1"/>
</dbReference>
<evidence type="ECO:0000256" key="1">
    <source>
        <dbReference type="ARBA" id="ARBA00009267"/>
    </source>
</evidence>
<dbReference type="InterPro" id="IPR011008">
    <property type="entry name" value="Dimeric_a/b-barrel"/>
</dbReference>
<keyword evidence="5" id="KW-0503">Monooxygenase</keyword>
<reference evidence="5 6" key="1">
    <citation type="submission" date="2023-08" db="EMBL/GenBank/DDBJ databases">
        <title>Whole genome sequencing of Staphylococcus chromogenes NNSch 2386.</title>
        <authorList>
            <person name="Kropotov V.S."/>
            <person name="Boriskina E.V."/>
            <person name="Gordinskaya N.A."/>
            <person name="Shkurkina I.S."/>
            <person name="Kryazhev D.V."/>
            <person name="Alekseeva A.E."/>
            <person name="Makhova M.A."/>
        </authorList>
    </citation>
    <scope>NUCLEOTIDE SEQUENCE [LARGE SCALE GENOMIC DNA]</scope>
    <source>
        <strain evidence="5 6">NNSch 2386</strain>
    </source>
</reference>
<name>A0ABD5AV60_STACR</name>
<dbReference type="InterPro" id="IPR007138">
    <property type="entry name" value="ABM_dom"/>
</dbReference>
<dbReference type="Gene3D" id="3.30.70.100">
    <property type="match status" value="1"/>
</dbReference>
<dbReference type="PANTHER" id="PTHR34474">
    <property type="entry name" value="SIGNAL TRANSDUCTION PROTEIN TRAP"/>
    <property type="match status" value="1"/>
</dbReference>
<accession>A0ABD5AV60</accession>
<dbReference type="Proteomes" id="UP001240157">
    <property type="component" value="Unassembled WGS sequence"/>
</dbReference>
<dbReference type="GO" id="GO:0004497">
    <property type="term" value="F:monooxygenase activity"/>
    <property type="evidence" value="ECO:0007669"/>
    <property type="project" value="UniProtKB-KW"/>
</dbReference>
<dbReference type="AlphaFoldDB" id="A0ABD5AV60"/>
<evidence type="ECO:0000256" key="2">
    <source>
        <dbReference type="ARBA" id="ARBA00018486"/>
    </source>
</evidence>
<sequence length="123" mass="14945">NETKAYQPLDVIGNPIKESYVVLNYIKVLEGYSETFEQECFEKDSYLEERDGFQGYYFLKSKNEIDQYLIMTLWRDVQYYEKWVASEGFQKAFHDIVNCDVVNRQLTYKISFYDESFKRAFWR</sequence>
<comment type="similarity">
    <text evidence="1">Belongs to the TRAP family.</text>
</comment>